<dbReference type="EMBL" id="CP011546">
    <property type="protein sequence ID" value="AKK11964.1"/>
    <property type="molecule type" value="Genomic_DNA"/>
</dbReference>
<evidence type="ECO:0000256" key="8">
    <source>
        <dbReference type="SAM" id="MobiDB-lite"/>
    </source>
</evidence>
<dbReference type="AlphaFoldDB" id="A0A0G3HF81"/>
<dbReference type="Pfam" id="PF01594">
    <property type="entry name" value="AI-2E_transport"/>
    <property type="match status" value="1"/>
</dbReference>
<protein>
    <submittedName>
        <fullName evidence="10">Putative permease</fullName>
    </submittedName>
</protein>
<evidence type="ECO:0000256" key="9">
    <source>
        <dbReference type="SAM" id="Phobius"/>
    </source>
</evidence>
<gene>
    <name evidence="10" type="ORF">CUTER_09980</name>
</gene>
<feature type="region of interest" description="Disordered" evidence="8">
    <location>
        <begin position="1"/>
        <end position="48"/>
    </location>
</feature>
<comment type="subcellular location">
    <subcellularLocation>
        <location evidence="1">Cell membrane</location>
        <topology evidence="1">Multi-pass membrane protein</topology>
    </subcellularLocation>
</comment>
<feature type="transmembrane region" description="Helical" evidence="9">
    <location>
        <begin position="89"/>
        <end position="110"/>
    </location>
</feature>
<keyword evidence="3" id="KW-0813">Transport</keyword>
<dbReference type="Proteomes" id="UP000035548">
    <property type="component" value="Chromosome"/>
</dbReference>
<dbReference type="KEGG" id="cut:CUTER_09980"/>
<keyword evidence="4" id="KW-1003">Cell membrane</keyword>
<name>A0A0G3HF81_9CORY</name>
<dbReference type="PATRIC" id="fig|1072256.5.peg.1965"/>
<organism evidence="10 11">
    <name type="scientific">Corynebacterium uterequi</name>
    <dbReference type="NCBI Taxonomy" id="1072256"/>
    <lineage>
        <taxon>Bacteria</taxon>
        <taxon>Bacillati</taxon>
        <taxon>Actinomycetota</taxon>
        <taxon>Actinomycetes</taxon>
        <taxon>Mycobacteriales</taxon>
        <taxon>Corynebacteriaceae</taxon>
        <taxon>Corynebacterium</taxon>
    </lineage>
</organism>
<feature type="transmembrane region" description="Helical" evidence="9">
    <location>
        <begin position="319"/>
        <end position="342"/>
    </location>
</feature>
<evidence type="ECO:0000256" key="2">
    <source>
        <dbReference type="ARBA" id="ARBA00009773"/>
    </source>
</evidence>
<dbReference type="GO" id="GO:0055085">
    <property type="term" value="P:transmembrane transport"/>
    <property type="evidence" value="ECO:0007669"/>
    <property type="project" value="TreeGrafter"/>
</dbReference>
<evidence type="ECO:0000256" key="4">
    <source>
        <dbReference type="ARBA" id="ARBA00022475"/>
    </source>
</evidence>
<evidence type="ECO:0000313" key="11">
    <source>
        <dbReference type="Proteomes" id="UP000035548"/>
    </source>
</evidence>
<evidence type="ECO:0000256" key="3">
    <source>
        <dbReference type="ARBA" id="ARBA00022448"/>
    </source>
</evidence>
<dbReference type="InterPro" id="IPR002549">
    <property type="entry name" value="AI-2E-like"/>
</dbReference>
<dbReference type="STRING" id="1072256.CUTER_09980"/>
<feature type="transmembrane region" description="Helical" evidence="9">
    <location>
        <begin position="201"/>
        <end position="230"/>
    </location>
</feature>
<evidence type="ECO:0000256" key="5">
    <source>
        <dbReference type="ARBA" id="ARBA00022692"/>
    </source>
</evidence>
<dbReference type="PANTHER" id="PTHR21716">
    <property type="entry name" value="TRANSMEMBRANE PROTEIN"/>
    <property type="match status" value="1"/>
</dbReference>
<comment type="similarity">
    <text evidence="2">Belongs to the autoinducer-2 exporter (AI-2E) (TC 2.A.86) family.</text>
</comment>
<feature type="transmembrane region" description="Helical" evidence="9">
    <location>
        <begin position="294"/>
        <end position="312"/>
    </location>
</feature>
<keyword evidence="6 9" id="KW-1133">Transmembrane helix</keyword>
<dbReference type="PANTHER" id="PTHR21716:SF53">
    <property type="entry name" value="PERMEASE PERM-RELATED"/>
    <property type="match status" value="1"/>
</dbReference>
<keyword evidence="11" id="KW-1185">Reference proteome</keyword>
<feature type="transmembrane region" description="Helical" evidence="9">
    <location>
        <begin position="362"/>
        <end position="395"/>
    </location>
</feature>
<reference evidence="10 11" key="1">
    <citation type="journal article" date="2015" name="Genome Announc.">
        <title>Virulence Factor Genes Detected in the Complete Genome Sequence of Corynebacterium uterequi DSM 45634, Isolated from the Uterus of a Maiden Mare.</title>
        <authorList>
            <person name="Ruckert C."/>
            <person name="Kriete M."/>
            <person name="Jaenicke S."/>
            <person name="Winkler A."/>
            <person name="Tauch A."/>
        </authorList>
    </citation>
    <scope>NUCLEOTIDE SEQUENCE [LARGE SCALE GENOMIC DNA]</scope>
    <source>
        <strain evidence="10 11">DSM 45634</strain>
    </source>
</reference>
<evidence type="ECO:0000256" key="1">
    <source>
        <dbReference type="ARBA" id="ARBA00004651"/>
    </source>
</evidence>
<feature type="transmembrane region" description="Helical" evidence="9">
    <location>
        <begin position="271"/>
        <end position="288"/>
    </location>
</feature>
<feature type="transmembrane region" description="Helical" evidence="9">
    <location>
        <begin position="122"/>
        <end position="143"/>
    </location>
</feature>
<accession>A0A0G3HF81</accession>
<reference evidence="11" key="2">
    <citation type="submission" date="2015-05" db="EMBL/GenBank/DDBJ databases">
        <title>Complete genome sequence of Corynebacterium uterequi DSM 45634, isolated from the uterus of a maiden mare.</title>
        <authorList>
            <person name="Ruckert C."/>
            <person name="Albersmeier A."/>
            <person name="Winkler A."/>
            <person name="Tauch A."/>
        </authorList>
    </citation>
    <scope>NUCLEOTIDE SEQUENCE [LARGE SCALE GENOMIC DNA]</scope>
    <source>
        <strain evidence="11">DSM 45634</strain>
    </source>
</reference>
<proteinExistence type="inferred from homology"/>
<dbReference type="GO" id="GO:0005886">
    <property type="term" value="C:plasma membrane"/>
    <property type="evidence" value="ECO:0007669"/>
    <property type="project" value="UniProtKB-SubCell"/>
</dbReference>
<keyword evidence="7 9" id="KW-0472">Membrane</keyword>
<evidence type="ECO:0000256" key="7">
    <source>
        <dbReference type="ARBA" id="ARBA00023136"/>
    </source>
</evidence>
<keyword evidence="5 9" id="KW-0812">Transmembrane</keyword>
<feature type="transmembrane region" description="Helical" evidence="9">
    <location>
        <begin position="65"/>
        <end position="83"/>
    </location>
</feature>
<dbReference type="OrthoDB" id="9784366at2"/>
<evidence type="ECO:0000313" key="10">
    <source>
        <dbReference type="EMBL" id="AKK11964.1"/>
    </source>
</evidence>
<evidence type="ECO:0000256" key="6">
    <source>
        <dbReference type="ARBA" id="ARBA00022989"/>
    </source>
</evidence>
<sequence>MSPMTYDASSTTSHGPGRDVADQLSEAVEGQRSPDAAPDFPRRVAPPSVDEKYDRSAIIGHDGRVAAGWALRFIIVVVALYLAGKVAGYIWVILLPIIMALIVSTVMWPTARFLRSIKFPGAAAAAVAILGFLAIIGGVFAAMAPVIRNQGGQIIDQASAGIDQITAWLKTNPFGLNTDEFNLDQLVQDAINFLRDQSQNIVMGVSAGVNAATSFAVGLFLTLLISFFMLKDGPGFLPMIRRYTGTSTGWHLSEALTRSWNTLSGYIRTQALVSFIDAVLIGLGLWFLGIPLAFVLAVITFFAGFIPIVGALSAGVLSVVIALVINGPVNALLVLVLIVAVQQIEGNVLQPILQSKAMNLHAAVVLLSVTLGSTLFGIVGAFLAVPVAAVLGVWIRYHSEMVALRAGEITIEDVEIATAQGKSPSSREAFHAVREHLKGIATRKATSKGSVAASKAYDDAIAEPALDSNSPAEPKHHAD</sequence>